<sequence>MSVSDELMAKAERALTTASVVLDDGDSDAAAGRAYYAAFNAARAALASVAEVDPEAIKTHSGLIARFSEALIRTGVVGADLGRTLAVLAKDRAVADYDGRVIEAGKAAQDVALAKAFVAEIRRLLSPESDAP</sequence>
<dbReference type="InterPro" id="IPR007842">
    <property type="entry name" value="HEPN_dom"/>
</dbReference>
<dbReference type="Pfam" id="PF05168">
    <property type="entry name" value="HEPN"/>
    <property type="match status" value="1"/>
</dbReference>
<evidence type="ECO:0000313" key="4">
    <source>
        <dbReference type="Proteomes" id="UP001181622"/>
    </source>
</evidence>
<evidence type="ECO:0000259" key="2">
    <source>
        <dbReference type="Pfam" id="PF05168"/>
    </source>
</evidence>
<name>A0ABU1DDG9_9HYPH</name>
<evidence type="ECO:0000313" key="3">
    <source>
        <dbReference type="EMBL" id="MDR4306158.1"/>
    </source>
</evidence>
<comment type="caution">
    <text evidence="3">The sequence shown here is derived from an EMBL/GenBank/DDBJ whole genome shotgun (WGS) entry which is preliminary data.</text>
</comment>
<dbReference type="EMBL" id="JADBEO010000009">
    <property type="protein sequence ID" value="MDR4306158.1"/>
    <property type="molecule type" value="Genomic_DNA"/>
</dbReference>
<dbReference type="PANTHER" id="PTHR36565:SF1">
    <property type="entry name" value="UPF0332 PROTEIN TM_1000"/>
    <property type="match status" value="1"/>
</dbReference>
<reference evidence="3" key="1">
    <citation type="submission" date="2020-10" db="EMBL/GenBank/DDBJ databases">
        <authorList>
            <person name="Abbas A."/>
            <person name="Razzaq R."/>
            <person name="Waqas M."/>
            <person name="Abbas N."/>
            <person name="Nielsen T.K."/>
            <person name="Hansen L.H."/>
            <person name="Hussain S."/>
            <person name="Shahid M."/>
        </authorList>
    </citation>
    <scope>NUCLEOTIDE SEQUENCE</scope>
    <source>
        <strain evidence="3">S14</strain>
    </source>
</reference>
<accession>A0ABU1DDG9</accession>
<dbReference type="PANTHER" id="PTHR36565">
    <property type="entry name" value="UPF0332 PROTEIN TM_1000"/>
    <property type="match status" value="1"/>
</dbReference>
<dbReference type="Proteomes" id="UP001181622">
    <property type="component" value="Unassembled WGS sequence"/>
</dbReference>
<keyword evidence="4" id="KW-1185">Reference proteome</keyword>
<dbReference type="InterPro" id="IPR052226">
    <property type="entry name" value="UPF0332_toxin"/>
</dbReference>
<protein>
    <submittedName>
        <fullName evidence="3">HEPN domain-containing protein</fullName>
    </submittedName>
</protein>
<dbReference type="Gene3D" id="1.20.120.330">
    <property type="entry name" value="Nucleotidyltransferases domain 2"/>
    <property type="match status" value="1"/>
</dbReference>
<proteinExistence type="inferred from homology"/>
<dbReference type="RefSeq" id="WP_309389805.1">
    <property type="nucleotide sequence ID" value="NZ_JADBEO010000009.1"/>
</dbReference>
<feature type="domain" description="HEPN" evidence="2">
    <location>
        <begin position="6"/>
        <end position="120"/>
    </location>
</feature>
<gene>
    <name evidence="3" type="ORF">IHQ68_05945</name>
</gene>
<organism evidence="3 4">
    <name type="scientific">Chelatococcus sambhunathii</name>
    <dbReference type="NCBI Taxonomy" id="363953"/>
    <lineage>
        <taxon>Bacteria</taxon>
        <taxon>Pseudomonadati</taxon>
        <taxon>Pseudomonadota</taxon>
        <taxon>Alphaproteobacteria</taxon>
        <taxon>Hyphomicrobiales</taxon>
        <taxon>Chelatococcaceae</taxon>
        <taxon>Chelatococcus</taxon>
    </lineage>
</organism>
<comment type="similarity">
    <text evidence="1">Belongs to the UPF0332 family.</text>
</comment>
<evidence type="ECO:0000256" key="1">
    <source>
        <dbReference type="ARBA" id="ARBA00038248"/>
    </source>
</evidence>